<proteinExistence type="predicted"/>
<name>A0A3M2SCX4_9HYPO</name>
<accession>A0A3M2SCX4</accession>
<dbReference type="AlphaFoldDB" id="A0A3M2SCX4"/>
<comment type="caution">
    <text evidence="1">The sequence shown here is derived from an EMBL/GenBank/DDBJ whole genome shotgun (WGS) entry which is preliminary data.</text>
</comment>
<evidence type="ECO:0000313" key="1">
    <source>
        <dbReference type="EMBL" id="RMJ15062.1"/>
    </source>
</evidence>
<keyword evidence="2" id="KW-1185">Reference proteome</keyword>
<evidence type="ECO:0000313" key="2">
    <source>
        <dbReference type="Proteomes" id="UP000277212"/>
    </source>
</evidence>
<dbReference type="Proteomes" id="UP000277212">
    <property type="component" value="Unassembled WGS sequence"/>
</dbReference>
<protein>
    <submittedName>
        <fullName evidence="1">Uncharacterized protein</fullName>
    </submittedName>
</protein>
<dbReference type="EMBL" id="NKUJ01000071">
    <property type="protein sequence ID" value="RMJ15062.1"/>
    <property type="molecule type" value="Genomic_DNA"/>
</dbReference>
<reference evidence="1 2" key="1">
    <citation type="submission" date="2017-06" db="EMBL/GenBank/DDBJ databases">
        <title>Comparative genomic analysis of Ambrosia Fusariam Clade fungi.</title>
        <authorList>
            <person name="Stajich J.E."/>
            <person name="Carrillo J."/>
            <person name="Kijimoto T."/>
            <person name="Eskalen A."/>
            <person name="O'Donnell K."/>
            <person name="Kasson M."/>
        </authorList>
    </citation>
    <scope>NUCLEOTIDE SEQUENCE [LARGE SCALE GENOMIC DNA]</scope>
    <source>
        <strain evidence="1">UCR3666</strain>
    </source>
</reference>
<dbReference type="OrthoDB" id="5085784at2759"/>
<sequence>MEQHLPLQPNQDSVVAEEVDRQVDVPRSVAPGHGEEEVIFIDRRHLWNSFFGYSLSVRRRLARHLAISQAIQEASSSSSAMTNASRRNRLTQFLCSRFRWFRTPPVARDPGVKPDRMMLKINTDVTVSHLGHMLDLVQIAKILPKPSKPPLSLPWALWTAGCSALSTVASQGFVSHLLRHGAILGAMKLLRPLAWDLFLDYNLNRIEKELQGLKREFENGTISEKNRKAMDSWHMEVRSFVR</sequence>
<organism evidence="1 2">
    <name type="scientific">Fusarium kuroshium</name>
    <dbReference type="NCBI Taxonomy" id="2010991"/>
    <lineage>
        <taxon>Eukaryota</taxon>
        <taxon>Fungi</taxon>
        <taxon>Dikarya</taxon>
        <taxon>Ascomycota</taxon>
        <taxon>Pezizomycotina</taxon>
        <taxon>Sordariomycetes</taxon>
        <taxon>Hypocreomycetidae</taxon>
        <taxon>Hypocreales</taxon>
        <taxon>Nectriaceae</taxon>
        <taxon>Fusarium</taxon>
        <taxon>Fusarium solani species complex</taxon>
    </lineage>
</organism>
<gene>
    <name evidence="1" type="ORF">CDV36_005220</name>
</gene>